<keyword evidence="1" id="KW-0378">Hydrolase</keyword>
<dbReference type="HOGENOM" id="CLU_030130_3_8_2"/>
<organism evidence="3 4">
    <name type="scientific">Thermoplasma acidophilum (strain ATCC 25905 / DSM 1728 / JCM 9062 / NBRC 15155 / AMRC-C165)</name>
    <dbReference type="NCBI Taxonomy" id="273075"/>
    <lineage>
        <taxon>Archaea</taxon>
        <taxon>Methanobacteriati</taxon>
        <taxon>Thermoplasmatota</taxon>
        <taxon>Thermoplasmata</taxon>
        <taxon>Thermoplasmatales</taxon>
        <taxon>Thermoplasmataceae</taxon>
        <taxon>Thermoplasma</taxon>
    </lineage>
</organism>
<dbReference type="GO" id="GO:0016811">
    <property type="term" value="F:hydrolase activity, acting on carbon-nitrogen (but not peptide) bonds, in linear amides"/>
    <property type="evidence" value="ECO:0007669"/>
    <property type="project" value="TreeGrafter"/>
</dbReference>
<evidence type="ECO:0000313" key="3">
    <source>
        <dbReference type="EMBL" id="CAC12017.1"/>
    </source>
</evidence>
<dbReference type="eggNOG" id="arCOG00062">
    <property type="taxonomic scope" value="Archaea"/>
</dbReference>
<gene>
    <name evidence="3" type="ordered locus">Ta0888</name>
</gene>
<dbReference type="InterPro" id="IPR036526">
    <property type="entry name" value="C-N_Hydrolase_sf"/>
</dbReference>
<evidence type="ECO:0000256" key="1">
    <source>
        <dbReference type="ARBA" id="ARBA00022801"/>
    </source>
</evidence>
<name>Q9HJS6_THEAC</name>
<dbReference type="CDD" id="cd07197">
    <property type="entry name" value="nitrilase"/>
    <property type="match status" value="1"/>
</dbReference>
<dbReference type="InterPro" id="IPR050345">
    <property type="entry name" value="Aliph_Amidase/BUP"/>
</dbReference>
<dbReference type="SUPFAM" id="SSF56317">
    <property type="entry name" value="Carbon-nitrogen hydrolase"/>
    <property type="match status" value="1"/>
</dbReference>
<feature type="domain" description="CN hydrolase" evidence="2">
    <location>
        <begin position="1"/>
        <end position="188"/>
    </location>
</feature>
<accession>Q9HJS6</accession>
<evidence type="ECO:0000259" key="2">
    <source>
        <dbReference type="PROSITE" id="PS50263"/>
    </source>
</evidence>
<dbReference type="Pfam" id="PF00795">
    <property type="entry name" value="CN_hydrolase"/>
    <property type="match status" value="1"/>
</dbReference>
<dbReference type="KEGG" id="tac:Ta0888"/>
<sequence>MVFPEKWVTGEFTEEELIGALDGVDKDHIPFFVPGSFSIRDGTSLYNRSYLFHYGKMVGYQDKISLYADEPRKYRSGSSVKIFTGGGLSIGLPICYDIDFPYYVKVLMRSGCNIVINPSLIRSDFVEEWHLYISARSLENRVPVISVNSLSDPFGGNSIAVTPYRDGNGFRIRKTISHDLVFDALLDPADYEEGRQKRYGEDPGIYSFQNVENVKF</sequence>
<dbReference type="EnsemblBacteria" id="CAC12017">
    <property type="protein sequence ID" value="CAC12017"/>
    <property type="gene ID" value="CAC12017"/>
</dbReference>
<dbReference type="PaxDb" id="273075-Ta0888m"/>
<dbReference type="InterPro" id="IPR003010">
    <property type="entry name" value="C-N_Hydrolase"/>
</dbReference>
<dbReference type="Proteomes" id="UP000001024">
    <property type="component" value="Chromosome"/>
</dbReference>
<dbReference type="EMBL" id="AL445065">
    <property type="protein sequence ID" value="CAC12017.1"/>
    <property type="molecule type" value="Genomic_DNA"/>
</dbReference>
<evidence type="ECO:0000313" key="4">
    <source>
        <dbReference type="Proteomes" id="UP000001024"/>
    </source>
</evidence>
<dbReference type="PANTHER" id="PTHR43674">
    <property type="entry name" value="NITRILASE C965.09-RELATED"/>
    <property type="match status" value="1"/>
</dbReference>
<reference evidence="3 4" key="1">
    <citation type="journal article" date="2000" name="Nature">
        <title>The genome sequence of the thermoacidophilic scavenger Thermoplasma acidophilum.</title>
        <authorList>
            <person name="Ruepp A."/>
            <person name="Graml W."/>
            <person name="Santos-Martinez M.L."/>
            <person name="Koretke K.K."/>
            <person name="Volker C."/>
            <person name="Mewes H.W."/>
            <person name="Frishman D."/>
            <person name="Stocker S."/>
            <person name="Lupas A.N."/>
            <person name="Baumeister W."/>
        </authorList>
    </citation>
    <scope>NUCLEOTIDE SEQUENCE [LARGE SCALE GENOMIC DNA]</scope>
    <source>
        <strain evidence="4">ATCC 25905 / DSM 1728 / JCM 9062 / NBRC 15155 / AMRC-C165</strain>
    </source>
</reference>
<protein>
    <recommendedName>
        <fullName evidence="2">CN hydrolase domain-containing protein</fullName>
    </recommendedName>
</protein>
<dbReference type="Gene3D" id="3.60.110.10">
    <property type="entry name" value="Carbon-nitrogen hydrolase"/>
    <property type="match status" value="1"/>
</dbReference>
<dbReference type="PROSITE" id="PS50263">
    <property type="entry name" value="CN_HYDROLASE"/>
    <property type="match status" value="1"/>
</dbReference>
<dbReference type="STRING" id="273075.gene:9572102"/>
<keyword evidence="4" id="KW-1185">Reference proteome</keyword>
<dbReference type="AlphaFoldDB" id="Q9HJS6"/>
<dbReference type="FunCoup" id="Q9HJS6">
    <property type="interactions" value="120"/>
</dbReference>
<dbReference type="InParanoid" id="Q9HJS6"/>
<dbReference type="PROSITE" id="PS01227">
    <property type="entry name" value="UPF0012"/>
    <property type="match status" value="1"/>
</dbReference>
<dbReference type="InterPro" id="IPR001110">
    <property type="entry name" value="UPF0012_CS"/>
</dbReference>
<dbReference type="PANTHER" id="PTHR43674:SF2">
    <property type="entry name" value="BETA-UREIDOPROPIONASE"/>
    <property type="match status" value="1"/>
</dbReference>
<proteinExistence type="predicted"/>